<dbReference type="AlphaFoldDB" id="A0A9X2WER9"/>
<dbReference type="GO" id="GO:0003677">
    <property type="term" value="F:DNA binding"/>
    <property type="evidence" value="ECO:0007669"/>
    <property type="project" value="UniProtKB-UniRule"/>
</dbReference>
<protein>
    <submittedName>
        <fullName evidence="6">TetR/AcrR family transcriptional regulator</fullName>
    </submittedName>
</protein>
<reference evidence="6" key="2">
    <citation type="submission" date="2022-08" db="EMBL/GenBank/DDBJ databases">
        <authorList>
            <person name="Dong C."/>
        </authorList>
    </citation>
    <scope>NUCLEOTIDE SEQUENCE</scope>
    <source>
        <strain evidence="6">59MF3M-4</strain>
    </source>
</reference>
<name>A0A9X2WER9_9GAMM</name>
<dbReference type="PROSITE" id="PS50977">
    <property type="entry name" value="HTH_TETR_2"/>
    <property type="match status" value="1"/>
</dbReference>
<dbReference type="InterPro" id="IPR009057">
    <property type="entry name" value="Homeodomain-like_sf"/>
</dbReference>
<dbReference type="Pfam" id="PF00440">
    <property type="entry name" value="TetR_N"/>
    <property type="match status" value="1"/>
</dbReference>
<reference evidence="6" key="1">
    <citation type="journal article" date="2022" name="Front. Microbiol.">
        <title>Genome-based taxonomic rearrangement of Oceanobacter-related bacteria including the description of Thalassolituus hydrocarbonoclasticus sp. nov. and Thalassolituus pacificus sp. nov. and emended description of the genus Thalassolituus.</title>
        <authorList>
            <person name="Dong C."/>
            <person name="Wei L."/>
            <person name="Wang J."/>
            <person name="Lai Q."/>
            <person name="Huang Z."/>
            <person name="Shao Z."/>
        </authorList>
    </citation>
    <scope>NUCLEOTIDE SEQUENCE</scope>
    <source>
        <strain evidence="6">59MF3M-4</strain>
    </source>
</reference>
<feature type="domain" description="HTH tetR-type" evidence="5">
    <location>
        <begin position="9"/>
        <end position="69"/>
    </location>
</feature>
<dbReference type="SUPFAM" id="SSF46689">
    <property type="entry name" value="Homeodomain-like"/>
    <property type="match status" value="1"/>
</dbReference>
<evidence type="ECO:0000256" key="4">
    <source>
        <dbReference type="PROSITE-ProRule" id="PRU00335"/>
    </source>
</evidence>
<keyword evidence="2 4" id="KW-0238">DNA-binding</keyword>
<evidence type="ECO:0000256" key="2">
    <source>
        <dbReference type="ARBA" id="ARBA00023125"/>
    </source>
</evidence>
<accession>A0A9X2WER9</accession>
<comment type="caution">
    <text evidence="6">The sequence shown here is derived from an EMBL/GenBank/DDBJ whole genome shotgun (WGS) entry which is preliminary data.</text>
</comment>
<dbReference type="Proteomes" id="UP001147830">
    <property type="component" value="Unassembled WGS sequence"/>
</dbReference>
<dbReference type="PANTHER" id="PTHR47506:SF1">
    <property type="entry name" value="HTH-TYPE TRANSCRIPTIONAL REGULATOR YJDC"/>
    <property type="match status" value="1"/>
</dbReference>
<dbReference type="RefSeq" id="WP_260975296.1">
    <property type="nucleotide sequence ID" value="NZ_JAOANI010000014.1"/>
</dbReference>
<dbReference type="InterPro" id="IPR001647">
    <property type="entry name" value="HTH_TetR"/>
</dbReference>
<dbReference type="InterPro" id="IPR036271">
    <property type="entry name" value="Tet_transcr_reg_TetR-rel_C_sf"/>
</dbReference>
<evidence type="ECO:0000259" key="5">
    <source>
        <dbReference type="PROSITE" id="PS50977"/>
    </source>
</evidence>
<sequence>MTTKSANARQTRQQLIDVGADLLCRRGYTGFSYQDLARELGISKPSVHHHFAQKADLGLALCDWTEQWLRDGFAHFDQHGHNAPDKLQRYLRAAAKHTFNEHKQCPLSALHSDLAQLPDAMRTRLSDLSRLEVDWVAAVFSQGLADGELQAPATASAQELAQLFIFACKGALYYARLLGREHFEQSMSLLLQQWLPDAQAAQSFTTL</sequence>
<dbReference type="SUPFAM" id="SSF48498">
    <property type="entry name" value="Tetracyclin repressor-like, C-terminal domain"/>
    <property type="match status" value="1"/>
</dbReference>
<proteinExistence type="predicted"/>
<gene>
    <name evidence="6" type="ORF">NYR02_04995</name>
</gene>
<dbReference type="PANTHER" id="PTHR47506">
    <property type="entry name" value="TRANSCRIPTIONAL REGULATORY PROTEIN"/>
    <property type="match status" value="1"/>
</dbReference>
<keyword evidence="3" id="KW-0804">Transcription</keyword>
<keyword evidence="7" id="KW-1185">Reference proteome</keyword>
<evidence type="ECO:0000313" key="6">
    <source>
        <dbReference type="EMBL" id="MCT7358377.1"/>
    </source>
</evidence>
<evidence type="ECO:0000256" key="1">
    <source>
        <dbReference type="ARBA" id="ARBA00023015"/>
    </source>
</evidence>
<dbReference type="PRINTS" id="PR00455">
    <property type="entry name" value="HTHTETR"/>
</dbReference>
<evidence type="ECO:0000256" key="3">
    <source>
        <dbReference type="ARBA" id="ARBA00023163"/>
    </source>
</evidence>
<dbReference type="Gene3D" id="1.10.357.10">
    <property type="entry name" value="Tetracycline Repressor, domain 2"/>
    <property type="match status" value="1"/>
</dbReference>
<feature type="DNA-binding region" description="H-T-H motif" evidence="4">
    <location>
        <begin position="32"/>
        <end position="51"/>
    </location>
</feature>
<organism evidence="6 7">
    <name type="scientific">Thalassolituus pacificus</name>
    <dbReference type="NCBI Taxonomy" id="2975440"/>
    <lineage>
        <taxon>Bacteria</taxon>
        <taxon>Pseudomonadati</taxon>
        <taxon>Pseudomonadota</taxon>
        <taxon>Gammaproteobacteria</taxon>
        <taxon>Oceanospirillales</taxon>
        <taxon>Oceanospirillaceae</taxon>
        <taxon>Thalassolituus</taxon>
    </lineage>
</organism>
<evidence type="ECO:0000313" key="7">
    <source>
        <dbReference type="Proteomes" id="UP001147830"/>
    </source>
</evidence>
<keyword evidence="1" id="KW-0805">Transcription regulation</keyword>
<dbReference type="EMBL" id="JAOANI010000014">
    <property type="protein sequence ID" value="MCT7358377.1"/>
    <property type="molecule type" value="Genomic_DNA"/>
</dbReference>